<accession>A0A1J1HJD8</accession>
<dbReference type="STRING" id="568069.A0A1J1HJD8"/>
<dbReference type="Pfam" id="PF13847">
    <property type="entry name" value="Methyltransf_31"/>
    <property type="match status" value="1"/>
</dbReference>
<dbReference type="Gene3D" id="3.40.50.150">
    <property type="entry name" value="Vaccinia Virus protein VP39"/>
    <property type="match status" value="1"/>
</dbReference>
<protein>
    <submittedName>
        <fullName evidence="2">CLUMA_CG000045, isoform A</fullName>
    </submittedName>
</protein>
<dbReference type="InterPro" id="IPR025714">
    <property type="entry name" value="Methyltranfer_dom"/>
</dbReference>
<dbReference type="AlphaFoldDB" id="A0A1J1HJD8"/>
<dbReference type="PANTHER" id="PTHR43861">
    <property type="entry name" value="TRANS-ACONITATE 2-METHYLTRANSFERASE-RELATED"/>
    <property type="match status" value="1"/>
</dbReference>
<evidence type="ECO:0000313" key="3">
    <source>
        <dbReference type="Proteomes" id="UP000183832"/>
    </source>
</evidence>
<organism evidence="2 3">
    <name type="scientific">Clunio marinus</name>
    <dbReference type="NCBI Taxonomy" id="568069"/>
    <lineage>
        <taxon>Eukaryota</taxon>
        <taxon>Metazoa</taxon>
        <taxon>Ecdysozoa</taxon>
        <taxon>Arthropoda</taxon>
        <taxon>Hexapoda</taxon>
        <taxon>Insecta</taxon>
        <taxon>Pterygota</taxon>
        <taxon>Neoptera</taxon>
        <taxon>Endopterygota</taxon>
        <taxon>Diptera</taxon>
        <taxon>Nematocera</taxon>
        <taxon>Chironomoidea</taxon>
        <taxon>Chironomidae</taxon>
        <taxon>Clunio</taxon>
    </lineage>
</organism>
<dbReference type="SUPFAM" id="SSF53335">
    <property type="entry name" value="S-adenosyl-L-methionine-dependent methyltransferases"/>
    <property type="match status" value="1"/>
</dbReference>
<dbReference type="CDD" id="cd02440">
    <property type="entry name" value="AdoMet_MTases"/>
    <property type="match status" value="1"/>
</dbReference>
<reference evidence="2 3" key="1">
    <citation type="submission" date="2015-04" db="EMBL/GenBank/DDBJ databases">
        <authorList>
            <person name="Syromyatnikov M.Y."/>
            <person name="Popov V.N."/>
        </authorList>
    </citation>
    <scope>NUCLEOTIDE SEQUENCE [LARGE SCALE GENOMIC DNA]</scope>
</reference>
<name>A0A1J1HJD8_9DIPT</name>
<dbReference type="OrthoDB" id="7771310at2759"/>
<dbReference type="EMBL" id="CVRI01000001">
    <property type="protein sequence ID" value="CRK86582.1"/>
    <property type="molecule type" value="Genomic_DNA"/>
</dbReference>
<evidence type="ECO:0000313" key="2">
    <source>
        <dbReference type="EMBL" id="CRK86582.1"/>
    </source>
</evidence>
<dbReference type="Proteomes" id="UP000183832">
    <property type="component" value="Unassembled WGS sequence"/>
</dbReference>
<proteinExistence type="predicted"/>
<gene>
    <name evidence="2" type="ORF">CLUMA_CG000045</name>
</gene>
<dbReference type="PANTHER" id="PTHR43861:SF1">
    <property type="entry name" value="TRANS-ACONITATE 2-METHYLTRANSFERASE"/>
    <property type="match status" value="1"/>
</dbReference>
<dbReference type="InterPro" id="IPR029063">
    <property type="entry name" value="SAM-dependent_MTases_sf"/>
</dbReference>
<keyword evidence="3" id="KW-1185">Reference proteome</keyword>
<feature type="domain" description="Methyltransferase" evidence="1">
    <location>
        <begin position="35"/>
        <end position="155"/>
    </location>
</feature>
<sequence length="285" mass="32983">MNNATLYNKTNTLQKRDADEIMKEFSNIFEGNAKSELLDVGCGAGNVLVEIILPKINNKSLKVTGIDISKKMVKYASEKYHKSFIKFLNVDIESDFVIKKTIKGLNQNQQELCTETFDIITSFYCLHWVQNQRQAISNIYKLLKPNGTCLLAFLVSNPIFDIYLNLSRMKKYATYMNDVKQFVSPYHFEKEPLEVFSKKLYDVGFNIIHIDIRDQVFIFDDIELLKHSVKAVNPFSSRMSENLQNDFLDDYIVEVDKLNLIQFNENTFCKTVITPYKLMVAVASK</sequence>
<evidence type="ECO:0000259" key="1">
    <source>
        <dbReference type="Pfam" id="PF13847"/>
    </source>
</evidence>